<proteinExistence type="predicted"/>
<feature type="transmembrane region" description="Helical" evidence="1">
    <location>
        <begin position="29"/>
        <end position="48"/>
    </location>
</feature>
<protein>
    <submittedName>
        <fullName evidence="2">Uncharacterized protein</fullName>
    </submittedName>
</protein>
<accession>A0A2P2LLQ8</accession>
<organism evidence="2">
    <name type="scientific">Rhizophora mucronata</name>
    <name type="common">Asiatic mangrove</name>
    <dbReference type="NCBI Taxonomy" id="61149"/>
    <lineage>
        <taxon>Eukaryota</taxon>
        <taxon>Viridiplantae</taxon>
        <taxon>Streptophyta</taxon>
        <taxon>Embryophyta</taxon>
        <taxon>Tracheophyta</taxon>
        <taxon>Spermatophyta</taxon>
        <taxon>Magnoliopsida</taxon>
        <taxon>eudicotyledons</taxon>
        <taxon>Gunneridae</taxon>
        <taxon>Pentapetalae</taxon>
        <taxon>rosids</taxon>
        <taxon>fabids</taxon>
        <taxon>Malpighiales</taxon>
        <taxon>Rhizophoraceae</taxon>
        <taxon>Rhizophora</taxon>
    </lineage>
</organism>
<evidence type="ECO:0000313" key="2">
    <source>
        <dbReference type="EMBL" id="MBX18891.1"/>
    </source>
</evidence>
<keyword evidence="1" id="KW-1133">Transmembrane helix</keyword>
<sequence>MSGRLCSWDSCCLCHQVQVASFNLFLNEILVLNCCILCTIILCYETYIRCTLGQLDQNPLPE</sequence>
<keyword evidence="1" id="KW-0472">Membrane</keyword>
<reference evidence="2" key="1">
    <citation type="submission" date="2018-02" db="EMBL/GenBank/DDBJ databases">
        <title>Rhizophora mucronata_Transcriptome.</title>
        <authorList>
            <person name="Meera S.P."/>
            <person name="Sreeshan A."/>
            <person name="Augustine A."/>
        </authorList>
    </citation>
    <scope>NUCLEOTIDE SEQUENCE</scope>
    <source>
        <tissue evidence="2">Leaf</tissue>
    </source>
</reference>
<dbReference type="EMBL" id="GGEC01038407">
    <property type="protein sequence ID" value="MBX18891.1"/>
    <property type="molecule type" value="Transcribed_RNA"/>
</dbReference>
<keyword evidence="1" id="KW-0812">Transmembrane</keyword>
<evidence type="ECO:0000256" key="1">
    <source>
        <dbReference type="SAM" id="Phobius"/>
    </source>
</evidence>
<dbReference type="AlphaFoldDB" id="A0A2P2LLQ8"/>
<name>A0A2P2LLQ8_RHIMU</name>